<protein>
    <submittedName>
        <fullName evidence="2">Uncharacterized protein</fullName>
    </submittedName>
</protein>
<accession>A0ABV0S9Y9</accession>
<dbReference type="EMBL" id="JAHRIN010075661">
    <property type="protein sequence ID" value="MEQ2217109.1"/>
    <property type="molecule type" value="Genomic_DNA"/>
</dbReference>
<organism evidence="2 3">
    <name type="scientific">Xenoophorus captivus</name>
    <dbReference type="NCBI Taxonomy" id="1517983"/>
    <lineage>
        <taxon>Eukaryota</taxon>
        <taxon>Metazoa</taxon>
        <taxon>Chordata</taxon>
        <taxon>Craniata</taxon>
        <taxon>Vertebrata</taxon>
        <taxon>Euteleostomi</taxon>
        <taxon>Actinopterygii</taxon>
        <taxon>Neopterygii</taxon>
        <taxon>Teleostei</taxon>
        <taxon>Neoteleostei</taxon>
        <taxon>Acanthomorphata</taxon>
        <taxon>Ovalentaria</taxon>
        <taxon>Atherinomorphae</taxon>
        <taxon>Cyprinodontiformes</taxon>
        <taxon>Goodeidae</taxon>
        <taxon>Xenoophorus</taxon>
    </lineage>
</organism>
<evidence type="ECO:0000313" key="2">
    <source>
        <dbReference type="EMBL" id="MEQ2217109.1"/>
    </source>
</evidence>
<sequence length="112" mass="12152">DEKMDLTQIKSECEPSKTEGKDTRKDDDNEEEEGGASKADADEGSSTSRLGGDNMTMELEDGQESQDNSGRQTGSGVERGEDMQYRSLGSGLEPGMAALRIWATRRAPCVVF</sequence>
<feature type="region of interest" description="Disordered" evidence="1">
    <location>
        <begin position="1"/>
        <end position="90"/>
    </location>
</feature>
<name>A0ABV0S9Y9_9TELE</name>
<proteinExistence type="predicted"/>
<evidence type="ECO:0000256" key="1">
    <source>
        <dbReference type="SAM" id="MobiDB-lite"/>
    </source>
</evidence>
<dbReference type="Proteomes" id="UP001434883">
    <property type="component" value="Unassembled WGS sequence"/>
</dbReference>
<feature type="compositionally biased region" description="Basic and acidic residues" evidence="1">
    <location>
        <begin position="1"/>
        <end position="27"/>
    </location>
</feature>
<keyword evidence="3" id="KW-1185">Reference proteome</keyword>
<comment type="caution">
    <text evidence="2">The sequence shown here is derived from an EMBL/GenBank/DDBJ whole genome shotgun (WGS) entry which is preliminary data.</text>
</comment>
<reference evidence="2 3" key="1">
    <citation type="submission" date="2021-06" db="EMBL/GenBank/DDBJ databases">
        <authorList>
            <person name="Palmer J.M."/>
        </authorList>
    </citation>
    <scope>NUCLEOTIDE SEQUENCE [LARGE SCALE GENOMIC DNA]</scope>
    <source>
        <strain evidence="2 3">XC_2019</strain>
        <tissue evidence="2">Muscle</tissue>
    </source>
</reference>
<feature type="non-terminal residue" evidence="2">
    <location>
        <position position="1"/>
    </location>
</feature>
<feature type="compositionally biased region" description="Polar residues" evidence="1">
    <location>
        <begin position="65"/>
        <end position="75"/>
    </location>
</feature>
<evidence type="ECO:0000313" key="3">
    <source>
        <dbReference type="Proteomes" id="UP001434883"/>
    </source>
</evidence>
<gene>
    <name evidence="2" type="ORF">XENOCAPTIV_019150</name>
</gene>